<dbReference type="EMBL" id="JACHMD010000001">
    <property type="protein sequence ID" value="MBB4665817.1"/>
    <property type="molecule type" value="Genomic_DNA"/>
</dbReference>
<dbReference type="RefSeq" id="WP_184214795.1">
    <property type="nucleotide sequence ID" value="NZ_JACHMD010000001.1"/>
</dbReference>
<evidence type="ECO:0008006" key="4">
    <source>
        <dbReference type="Google" id="ProtNLM"/>
    </source>
</evidence>
<reference evidence="2 3" key="1">
    <citation type="submission" date="2020-08" db="EMBL/GenBank/DDBJ databases">
        <title>Sequencing the genomes of 1000 actinobacteria strains.</title>
        <authorList>
            <person name="Klenk H.-P."/>
        </authorList>
    </citation>
    <scope>NUCLEOTIDE SEQUENCE [LARGE SCALE GENOMIC DNA]</scope>
    <source>
        <strain evidence="2 3">DSM 24947</strain>
    </source>
</reference>
<gene>
    <name evidence="2" type="ORF">BKA24_000526</name>
</gene>
<evidence type="ECO:0000256" key="1">
    <source>
        <dbReference type="SAM" id="MobiDB-lite"/>
    </source>
</evidence>
<comment type="caution">
    <text evidence="2">The sequence shown here is derived from an EMBL/GenBank/DDBJ whole genome shotgun (WGS) entry which is preliminary data.</text>
</comment>
<dbReference type="Proteomes" id="UP000573729">
    <property type="component" value="Unassembled WGS sequence"/>
</dbReference>
<evidence type="ECO:0000313" key="2">
    <source>
        <dbReference type="EMBL" id="MBB4665817.1"/>
    </source>
</evidence>
<feature type="region of interest" description="Disordered" evidence="1">
    <location>
        <begin position="79"/>
        <end position="100"/>
    </location>
</feature>
<name>A0A7W7BNB7_9MICO</name>
<proteinExistence type="predicted"/>
<keyword evidence="3" id="KW-1185">Reference proteome</keyword>
<accession>A0A7W7BNB7</accession>
<evidence type="ECO:0000313" key="3">
    <source>
        <dbReference type="Proteomes" id="UP000573729"/>
    </source>
</evidence>
<sequence length="100" mass="10700">MSFGFALPILSVLPTSEARAALPDALRRFRSEGALAQPVVFGGHRRAEGVVIPFELYAELLPVIEDLEIAHQVRERVAAGQSGSLSDIAAGLGLDPDSYR</sequence>
<organism evidence="2 3">
    <name type="scientific">Microbacterium marinum</name>
    <dbReference type="NCBI Taxonomy" id="421115"/>
    <lineage>
        <taxon>Bacteria</taxon>
        <taxon>Bacillati</taxon>
        <taxon>Actinomycetota</taxon>
        <taxon>Actinomycetes</taxon>
        <taxon>Micrococcales</taxon>
        <taxon>Microbacteriaceae</taxon>
        <taxon>Microbacterium</taxon>
    </lineage>
</organism>
<dbReference type="AlphaFoldDB" id="A0A7W7BNB7"/>
<protein>
    <recommendedName>
        <fullName evidence="4">Antitoxin Phd_YefM, type II toxin-antitoxin system</fullName>
    </recommendedName>
</protein>